<protein>
    <submittedName>
        <fullName evidence="1">Uncharacterized protein</fullName>
    </submittedName>
</protein>
<sequence length="239" mass="26276">MAVDARAVVAANNNADLYEAVFKSHGVGFERLPYAFVGKDEPPPYYSNLTVQSPDRADDVLSLLGGLAARFNGALGLKDSFCELELHDKGFEVLFEASWIWREPGNTPGQRDWQRIDNPHDLEIWEEAWNETGSPTERRMFNEAMLNMPDICFFGLKNDGRFEAGCIGNKSADCIGLSNVFSRSSSEGVFADAAAIVATIDESLPIAGYESGMDLEHARRAGFETVGDLRILVAKAAEF</sequence>
<evidence type="ECO:0000313" key="1">
    <source>
        <dbReference type="EMBL" id="MCX2721512.1"/>
    </source>
</evidence>
<dbReference type="EMBL" id="JAPEVI010000002">
    <property type="protein sequence ID" value="MCX2721512.1"/>
    <property type="molecule type" value="Genomic_DNA"/>
</dbReference>
<name>A0ABT3QX48_9HYPH</name>
<dbReference type="Proteomes" id="UP001300261">
    <property type="component" value="Unassembled WGS sequence"/>
</dbReference>
<reference evidence="1 2" key="1">
    <citation type="journal article" date="2016" name="Int. J. Syst. Evol. Microbiol.">
        <title>Labrenzia salina sp. nov., isolated from the rhizosphere of the halophyte Arthrocnemum macrostachyum.</title>
        <authorList>
            <person name="Camacho M."/>
            <person name="Redondo-Gomez S."/>
            <person name="Rodriguez-Llorente I."/>
            <person name="Rohde M."/>
            <person name="Sproer C."/>
            <person name="Schumann P."/>
            <person name="Klenk H.P."/>
            <person name="Montero-Calasanz M.D.C."/>
        </authorList>
    </citation>
    <scope>NUCLEOTIDE SEQUENCE [LARGE SCALE GENOMIC DNA]</scope>
    <source>
        <strain evidence="1 2">DSM 29163</strain>
    </source>
</reference>
<gene>
    <name evidence="1" type="ORF">ON753_03695</name>
</gene>
<evidence type="ECO:0000313" key="2">
    <source>
        <dbReference type="Proteomes" id="UP001300261"/>
    </source>
</evidence>
<proteinExistence type="predicted"/>
<dbReference type="RefSeq" id="WP_265961208.1">
    <property type="nucleotide sequence ID" value="NZ_JAPEVI010000002.1"/>
</dbReference>
<comment type="caution">
    <text evidence="1">The sequence shown here is derived from an EMBL/GenBank/DDBJ whole genome shotgun (WGS) entry which is preliminary data.</text>
</comment>
<accession>A0ABT3QX48</accession>
<keyword evidence="2" id="KW-1185">Reference proteome</keyword>
<organism evidence="1 2">
    <name type="scientific">Roseibium salinum</name>
    <dbReference type="NCBI Taxonomy" id="1604349"/>
    <lineage>
        <taxon>Bacteria</taxon>
        <taxon>Pseudomonadati</taxon>
        <taxon>Pseudomonadota</taxon>
        <taxon>Alphaproteobacteria</taxon>
        <taxon>Hyphomicrobiales</taxon>
        <taxon>Stappiaceae</taxon>
        <taxon>Roseibium</taxon>
    </lineage>
</organism>